<keyword evidence="2" id="KW-1185">Reference proteome</keyword>
<proteinExistence type="predicted"/>
<name>A0A2A6BY62_PRIPA</name>
<dbReference type="EnsemblMetazoa" id="PPA30131.1">
    <property type="protein sequence ID" value="PPA30131.1"/>
    <property type="gene ID" value="WBGene00202999"/>
</dbReference>
<sequence>MATTSVRKTLRQRITAFFNRRFRTRTTALSTTPMWAQTAARQPTTARRFQNFFIRRESR</sequence>
<dbReference type="Proteomes" id="UP000005239">
    <property type="component" value="Unassembled WGS sequence"/>
</dbReference>
<reference evidence="2" key="1">
    <citation type="journal article" date="2008" name="Nat. Genet.">
        <title>The Pristionchus pacificus genome provides a unique perspective on nematode lifestyle and parasitism.</title>
        <authorList>
            <person name="Dieterich C."/>
            <person name="Clifton S.W."/>
            <person name="Schuster L.N."/>
            <person name="Chinwalla A."/>
            <person name="Delehaunty K."/>
            <person name="Dinkelacker I."/>
            <person name="Fulton L."/>
            <person name="Fulton R."/>
            <person name="Godfrey J."/>
            <person name="Minx P."/>
            <person name="Mitreva M."/>
            <person name="Roeseler W."/>
            <person name="Tian H."/>
            <person name="Witte H."/>
            <person name="Yang S.P."/>
            <person name="Wilson R.K."/>
            <person name="Sommer R.J."/>
        </authorList>
    </citation>
    <scope>NUCLEOTIDE SEQUENCE [LARGE SCALE GENOMIC DNA]</scope>
    <source>
        <strain evidence="2">PS312</strain>
    </source>
</reference>
<evidence type="ECO:0000313" key="1">
    <source>
        <dbReference type="EnsemblMetazoa" id="PPA30131.1"/>
    </source>
</evidence>
<gene>
    <name evidence="1" type="primary">WBGene00202999</name>
</gene>
<accession>A0A2A6BY62</accession>
<reference evidence="1" key="2">
    <citation type="submission" date="2022-06" db="UniProtKB">
        <authorList>
            <consortium name="EnsemblMetazoa"/>
        </authorList>
    </citation>
    <scope>IDENTIFICATION</scope>
    <source>
        <strain evidence="1">PS312</strain>
    </source>
</reference>
<dbReference type="AlphaFoldDB" id="A0A2A6BY62"/>
<evidence type="ECO:0000313" key="2">
    <source>
        <dbReference type="Proteomes" id="UP000005239"/>
    </source>
</evidence>
<accession>A0A8R1UKM6</accession>
<protein>
    <submittedName>
        <fullName evidence="1">Uncharacterized protein</fullName>
    </submittedName>
</protein>
<organism evidence="1 2">
    <name type="scientific">Pristionchus pacificus</name>
    <name type="common">Parasitic nematode worm</name>
    <dbReference type="NCBI Taxonomy" id="54126"/>
    <lineage>
        <taxon>Eukaryota</taxon>
        <taxon>Metazoa</taxon>
        <taxon>Ecdysozoa</taxon>
        <taxon>Nematoda</taxon>
        <taxon>Chromadorea</taxon>
        <taxon>Rhabditida</taxon>
        <taxon>Rhabditina</taxon>
        <taxon>Diplogasteromorpha</taxon>
        <taxon>Diplogasteroidea</taxon>
        <taxon>Neodiplogasteridae</taxon>
        <taxon>Pristionchus</taxon>
    </lineage>
</organism>